<reference evidence="3 4" key="1">
    <citation type="submission" date="2018-07" db="EMBL/GenBank/DDBJ databases">
        <title>Complete genome sequencing of Ornithinimicrobium sp. AMA3305.</title>
        <authorList>
            <person name="Bae J.-W."/>
        </authorList>
    </citation>
    <scope>NUCLEOTIDE SEQUENCE [LARGE SCALE GENOMIC DNA]</scope>
    <source>
        <strain evidence="3 4">AMA3305</strain>
    </source>
</reference>
<dbReference type="Pfam" id="PF01636">
    <property type="entry name" value="APH"/>
    <property type="match status" value="1"/>
</dbReference>
<dbReference type="AlphaFoldDB" id="A0A345NRJ7"/>
<evidence type="ECO:0000259" key="2">
    <source>
        <dbReference type="Pfam" id="PF01636"/>
    </source>
</evidence>
<keyword evidence="4" id="KW-1185">Reference proteome</keyword>
<dbReference type="SUPFAM" id="SSF56112">
    <property type="entry name" value="Protein kinase-like (PK-like)"/>
    <property type="match status" value="1"/>
</dbReference>
<dbReference type="Gene3D" id="3.30.200.20">
    <property type="entry name" value="Phosphorylase Kinase, domain 1"/>
    <property type="match status" value="1"/>
</dbReference>
<dbReference type="KEGG" id="orn:DV701_17445"/>
<feature type="compositionally biased region" description="Acidic residues" evidence="1">
    <location>
        <begin position="496"/>
        <end position="506"/>
    </location>
</feature>
<gene>
    <name evidence="3" type="ORF">DV701_17445</name>
</gene>
<evidence type="ECO:0000313" key="3">
    <source>
        <dbReference type="EMBL" id="AXH97655.1"/>
    </source>
</evidence>
<sequence length="526" mass="55012">MMRSDLALAALASAAVPGMKPVSVAGIGLPHGGYDHDLQTAVVEDATGRRWTVRAPLTPVAGARLQRNDELVRQLARHVPFKVPAAVGYASLGKDGSAAVYPYVDGSPLDLHRLPAGPGLASAVGRALAAIHNITRGVFEEQDVPIYDAAGARQRIIAEVDRAAETGRVPTGLLARWEEAFDAAPMWQFAPTPVHGRFTGDSVLVAFTDDQDAASGRVVAVTDWDEAMVGDPAVDLAELRSHASPEAWEAVLESYTLARAHRPDPYLHARARLVAELRHLRGLARAVAEDDEAGARRAVESLRRADRLTEADDSLVPVTARPSGATAGHRPVGAVVPAGEPADRPDPDVTMEVPLPEVEDVHGERTPADDAVEPIPVIEGEGDEQGWVAQGNASAEEAGGDGQAGASEDVPDAPDTVTAGEPVEGDNDPETETDPGAEPATGTVLGAATDLGAATEPAAWSGTGDEPSTDDAGHEQVMHGRTPGDDDEGARHADAADEEAVDDEEDAQRLHELYGMPDPAQDGGDR</sequence>
<proteinExistence type="predicted"/>
<feature type="region of interest" description="Disordered" evidence="1">
    <location>
        <begin position="391"/>
        <end position="526"/>
    </location>
</feature>
<keyword evidence="3" id="KW-0808">Transferase</keyword>
<accession>A0A345NRJ7</accession>
<feature type="region of interest" description="Disordered" evidence="1">
    <location>
        <begin position="318"/>
        <end position="351"/>
    </location>
</feature>
<name>A0A345NRJ7_9MICO</name>
<dbReference type="InterPro" id="IPR002575">
    <property type="entry name" value="Aminoglycoside_PTrfase"/>
</dbReference>
<organism evidence="3 4">
    <name type="scientific">Ornithinimicrobium avium</name>
    <dbReference type="NCBI Taxonomy" id="2283195"/>
    <lineage>
        <taxon>Bacteria</taxon>
        <taxon>Bacillati</taxon>
        <taxon>Actinomycetota</taxon>
        <taxon>Actinomycetes</taxon>
        <taxon>Micrococcales</taxon>
        <taxon>Ornithinimicrobiaceae</taxon>
        <taxon>Ornithinimicrobium</taxon>
    </lineage>
</organism>
<feature type="compositionally biased region" description="Basic and acidic residues" evidence="1">
    <location>
        <begin position="471"/>
        <end position="495"/>
    </location>
</feature>
<dbReference type="Gene3D" id="3.90.1200.10">
    <property type="match status" value="1"/>
</dbReference>
<dbReference type="InterPro" id="IPR011009">
    <property type="entry name" value="Kinase-like_dom_sf"/>
</dbReference>
<dbReference type="OrthoDB" id="3239865at2"/>
<dbReference type="GO" id="GO:0016740">
    <property type="term" value="F:transferase activity"/>
    <property type="evidence" value="ECO:0007669"/>
    <property type="project" value="UniProtKB-KW"/>
</dbReference>
<feature type="compositionally biased region" description="Acidic residues" evidence="1">
    <location>
        <begin position="423"/>
        <end position="435"/>
    </location>
</feature>
<evidence type="ECO:0000313" key="4">
    <source>
        <dbReference type="Proteomes" id="UP000253790"/>
    </source>
</evidence>
<feature type="domain" description="Aminoglycoside phosphotransferase" evidence="2">
    <location>
        <begin position="40"/>
        <end position="259"/>
    </location>
</feature>
<dbReference type="EMBL" id="CP031229">
    <property type="protein sequence ID" value="AXH97655.1"/>
    <property type="molecule type" value="Genomic_DNA"/>
</dbReference>
<dbReference type="Proteomes" id="UP000253790">
    <property type="component" value="Chromosome"/>
</dbReference>
<protein>
    <submittedName>
        <fullName evidence="3">Aminoglycoside phosphotransferase</fullName>
    </submittedName>
</protein>
<evidence type="ECO:0000256" key="1">
    <source>
        <dbReference type="SAM" id="MobiDB-lite"/>
    </source>
</evidence>